<evidence type="ECO:0000313" key="8">
    <source>
        <dbReference type="EMBL" id="ARN75331.1"/>
    </source>
</evidence>
<name>A0A1X9NDW3_9GAMM</name>
<dbReference type="STRING" id="716816.BST96_15145"/>
<dbReference type="GO" id="GO:0003729">
    <property type="term" value="F:mRNA binding"/>
    <property type="evidence" value="ECO:0007669"/>
    <property type="project" value="InterPro"/>
</dbReference>
<dbReference type="AlphaFoldDB" id="A0A1X9NDW3"/>
<dbReference type="EMBL" id="CP019343">
    <property type="protein sequence ID" value="ARN75331.1"/>
    <property type="molecule type" value="Genomic_DNA"/>
</dbReference>
<evidence type="ECO:0000256" key="6">
    <source>
        <dbReference type="ARBA" id="ARBA00022884"/>
    </source>
</evidence>
<evidence type="ECO:0000256" key="7">
    <source>
        <dbReference type="ARBA" id="ARBA00023016"/>
    </source>
</evidence>
<evidence type="ECO:0000256" key="1">
    <source>
        <dbReference type="ARBA" id="ARBA00006620"/>
    </source>
</evidence>
<dbReference type="Gene3D" id="3.30.920.30">
    <property type="entry name" value="Hypothetical protein"/>
    <property type="match status" value="1"/>
</dbReference>
<comment type="similarity">
    <text evidence="1">Belongs to the HicA mRNA interferase family.</text>
</comment>
<dbReference type="SUPFAM" id="SSF54786">
    <property type="entry name" value="YcfA/nrd intein domain"/>
    <property type="match status" value="1"/>
</dbReference>
<evidence type="ECO:0000256" key="2">
    <source>
        <dbReference type="ARBA" id="ARBA00022649"/>
    </source>
</evidence>
<proteinExistence type="inferred from homology"/>
<evidence type="ECO:0008006" key="10">
    <source>
        <dbReference type="Google" id="ProtNLM"/>
    </source>
</evidence>
<protein>
    <recommendedName>
        <fullName evidence="10">Addiction module toxin, HicA family</fullName>
    </recommendedName>
</protein>
<dbReference type="OrthoDB" id="9811409at2"/>
<dbReference type="InterPro" id="IPR038570">
    <property type="entry name" value="HicA_sf"/>
</dbReference>
<accession>A0A1X9NDW3</accession>
<dbReference type="Proteomes" id="UP000193450">
    <property type="component" value="Chromosome"/>
</dbReference>
<keyword evidence="6" id="KW-0694">RNA-binding</keyword>
<keyword evidence="9" id="KW-1185">Reference proteome</keyword>
<evidence type="ECO:0000256" key="4">
    <source>
        <dbReference type="ARBA" id="ARBA00022759"/>
    </source>
</evidence>
<keyword evidence="3" id="KW-0540">Nuclease</keyword>
<dbReference type="Pfam" id="PF07927">
    <property type="entry name" value="HicA_toxin"/>
    <property type="match status" value="1"/>
</dbReference>
<keyword evidence="2" id="KW-1277">Toxin-antitoxin system</keyword>
<evidence type="ECO:0000256" key="3">
    <source>
        <dbReference type="ARBA" id="ARBA00022722"/>
    </source>
</evidence>
<dbReference type="InterPro" id="IPR012933">
    <property type="entry name" value="HicA_mRNA_interferase"/>
</dbReference>
<reference evidence="8 9" key="1">
    <citation type="submission" date="2016-11" db="EMBL/GenBank/DDBJ databases">
        <title>Trade-off between light-utilization and light-protection in marine flavobacteria.</title>
        <authorList>
            <person name="Kumagai Y."/>
        </authorList>
    </citation>
    <scope>NUCLEOTIDE SEQUENCE [LARGE SCALE GENOMIC DNA]</scope>
    <source>
        <strain evidence="8 9">NBRC 107125</strain>
    </source>
</reference>
<dbReference type="GO" id="GO:0004519">
    <property type="term" value="F:endonuclease activity"/>
    <property type="evidence" value="ECO:0007669"/>
    <property type="project" value="UniProtKB-KW"/>
</dbReference>
<organism evidence="8 9">
    <name type="scientific">Oceanicoccus sagamiensis</name>
    <dbReference type="NCBI Taxonomy" id="716816"/>
    <lineage>
        <taxon>Bacteria</taxon>
        <taxon>Pseudomonadati</taxon>
        <taxon>Pseudomonadota</taxon>
        <taxon>Gammaproteobacteria</taxon>
        <taxon>Cellvibrionales</taxon>
        <taxon>Spongiibacteraceae</taxon>
        <taxon>Oceanicoccus</taxon>
    </lineage>
</organism>
<sequence>MPTGHGWRRVSMTGSHHHFKYPAQPGLVAVLHPKKDLPAGTVKSIIKQAGLFLPQRYLTTPRRRLS</sequence>
<gene>
    <name evidence="8" type="ORF">BST96_15145</name>
</gene>
<evidence type="ECO:0000256" key="5">
    <source>
        <dbReference type="ARBA" id="ARBA00022801"/>
    </source>
</evidence>
<keyword evidence="4" id="KW-0255">Endonuclease</keyword>
<dbReference type="KEGG" id="osg:BST96_15145"/>
<keyword evidence="7" id="KW-0346">Stress response</keyword>
<dbReference type="RefSeq" id="WP_085759506.1">
    <property type="nucleotide sequence ID" value="NZ_CP019343.1"/>
</dbReference>
<evidence type="ECO:0000313" key="9">
    <source>
        <dbReference type="Proteomes" id="UP000193450"/>
    </source>
</evidence>
<dbReference type="GO" id="GO:0016787">
    <property type="term" value="F:hydrolase activity"/>
    <property type="evidence" value="ECO:0007669"/>
    <property type="project" value="UniProtKB-KW"/>
</dbReference>
<keyword evidence="5" id="KW-0378">Hydrolase</keyword>